<reference evidence="1" key="2">
    <citation type="submission" date="2025-09" db="UniProtKB">
        <authorList>
            <consortium name="Ensembl"/>
        </authorList>
    </citation>
    <scope>IDENTIFICATION</scope>
</reference>
<evidence type="ECO:0000313" key="1">
    <source>
        <dbReference type="Ensembl" id="ENSCCEP00000007902.1"/>
    </source>
</evidence>
<accession>A0A8C0ZB83</accession>
<dbReference type="AlphaFoldDB" id="A0A8C0ZB83"/>
<name>A0A8C0ZB83_CYACU</name>
<organism evidence="1 2">
    <name type="scientific">Cyanistes caeruleus</name>
    <name type="common">Eurasian blue tit</name>
    <name type="synonym">Parus caeruleus</name>
    <dbReference type="NCBI Taxonomy" id="156563"/>
    <lineage>
        <taxon>Eukaryota</taxon>
        <taxon>Metazoa</taxon>
        <taxon>Chordata</taxon>
        <taxon>Craniata</taxon>
        <taxon>Vertebrata</taxon>
        <taxon>Euteleostomi</taxon>
        <taxon>Archelosauria</taxon>
        <taxon>Archosauria</taxon>
        <taxon>Dinosauria</taxon>
        <taxon>Saurischia</taxon>
        <taxon>Theropoda</taxon>
        <taxon>Coelurosauria</taxon>
        <taxon>Aves</taxon>
        <taxon>Neognathae</taxon>
        <taxon>Neoaves</taxon>
        <taxon>Telluraves</taxon>
        <taxon>Australaves</taxon>
        <taxon>Passeriformes</taxon>
        <taxon>Paridae</taxon>
        <taxon>Cyanistes</taxon>
    </lineage>
</organism>
<protein>
    <submittedName>
        <fullName evidence="1">Uncharacterized protein</fullName>
    </submittedName>
</protein>
<dbReference type="Ensembl" id="ENSCCET00000012611.1">
    <property type="protein sequence ID" value="ENSCCEP00000007902.1"/>
    <property type="gene ID" value="ENSCCEG00000008223.1"/>
</dbReference>
<keyword evidence="2" id="KW-1185">Reference proteome</keyword>
<proteinExistence type="predicted"/>
<sequence length="91" mass="9824">MSHHCHPSCPITVTPRVPHHCHPSCPITVTPCVPCHCHPSCPITVTTCVPCPLQAPQTLPIPIPLLMLLKSFISLTQGSPKSFPSPSLTWC</sequence>
<evidence type="ECO:0000313" key="2">
    <source>
        <dbReference type="Proteomes" id="UP000694410"/>
    </source>
</evidence>
<reference evidence="1" key="1">
    <citation type="submission" date="2025-08" db="UniProtKB">
        <authorList>
            <consortium name="Ensembl"/>
        </authorList>
    </citation>
    <scope>IDENTIFICATION</scope>
</reference>
<dbReference type="Proteomes" id="UP000694410">
    <property type="component" value="Unplaced"/>
</dbReference>